<dbReference type="Pfam" id="PF05035">
    <property type="entry name" value="DGOK"/>
    <property type="match status" value="1"/>
</dbReference>
<reference evidence="1 2" key="1">
    <citation type="submission" date="2019-02" db="EMBL/GenBank/DDBJ databases">
        <title>Investigation of anaerobic lignin degradation for improved lignocellulosic biofuels.</title>
        <authorList>
            <person name="Deangelis K."/>
        </authorList>
    </citation>
    <scope>NUCLEOTIDE SEQUENCE [LARGE SCALE GENOMIC DNA]</scope>
    <source>
        <strain evidence="1 2">159R</strain>
    </source>
</reference>
<dbReference type="OrthoDB" id="256574at2"/>
<dbReference type="InterPro" id="IPR042258">
    <property type="entry name" value="DGOK_N"/>
</dbReference>
<dbReference type="Gene3D" id="3.30.420.300">
    <property type="entry name" value="2-keto-3-deoxy-galactonokinase, substrate binding domain"/>
    <property type="match status" value="1"/>
</dbReference>
<keyword evidence="2" id="KW-1185">Reference proteome</keyword>
<dbReference type="GO" id="GO:0034194">
    <property type="term" value="P:D-galactonate catabolic process"/>
    <property type="evidence" value="ECO:0007669"/>
    <property type="project" value="InterPro"/>
</dbReference>
<dbReference type="CDD" id="cd24012">
    <property type="entry name" value="ASKHA_NBD_KDGal-kinase"/>
    <property type="match status" value="1"/>
</dbReference>
<comment type="caution">
    <text evidence="1">The sequence shown here is derived from an EMBL/GenBank/DDBJ whole genome shotgun (WGS) entry which is preliminary data.</text>
</comment>
<evidence type="ECO:0000313" key="2">
    <source>
        <dbReference type="Proteomes" id="UP000294555"/>
    </source>
</evidence>
<dbReference type="InterPro" id="IPR007729">
    <property type="entry name" value="DGOK"/>
</dbReference>
<name>A0A4R1N6U7_9GAMM</name>
<dbReference type="Proteomes" id="UP000294555">
    <property type="component" value="Unassembled WGS sequence"/>
</dbReference>
<dbReference type="Gene3D" id="3.30.420.310">
    <property type="entry name" value="2-keto-3-deoxy-galactonokinase, C-terminal domain"/>
    <property type="match status" value="1"/>
</dbReference>
<dbReference type="AlphaFoldDB" id="A0A4R1N6U7"/>
<dbReference type="EMBL" id="SJOI01000001">
    <property type="protein sequence ID" value="TCL02842.1"/>
    <property type="molecule type" value="Genomic_DNA"/>
</dbReference>
<dbReference type="RefSeq" id="WP_132921761.1">
    <property type="nucleotide sequence ID" value="NZ_CP075169.1"/>
</dbReference>
<protein>
    <submittedName>
        <fullName evidence="1">2-keto-3-deoxygalactonate kinase</fullName>
    </submittedName>
</protein>
<gene>
    <name evidence="1" type="ORF">EZJ58_0879</name>
</gene>
<dbReference type="GO" id="GO:0008671">
    <property type="term" value="F:2-dehydro-3-deoxygalactonokinase activity"/>
    <property type="evidence" value="ECO:0007669"/>
    <property type="project" value="InterPro"/>
</dbReference>
<proteinExistence type="predicted"/>
<evidence type="ECO:0000313" key="1">
    <source>
        <dbReference type="EMBL" id="TCL02842.1"/>
    </source>
</evidence>
<keyword evidence="1" id="KW-0808">Transferase</keyword>
<keyword evidence="1" id="KW-0418">Kinase</keyword>
<organism evidence="1 2">
    <name type="scientific">Sodalis ligni</name>
    <dbReference type="NCBI Taxonomy" id="2697027"/>
    <lineage>
        <taxon>Bacteria</taxon>
        <taxon>Pseudomonadati</taxon>
        <taxon>Pseudomonadota</taxon>
        <taxon>Gammaproteobacteria</taxon>
        <taxon>Enterobacterales</taxon>
        <taxon>Bruguierivoracaceae</taxon>
        <taxon>Sodalis</taxon>
    </lineage>
</organism>
<sequence>MSKSYIAIDWGSTNLRAWLYLDGVLADTRQSEAGVTRLNGRTPQQVFQEVTAPWRRHGVPVIMAGMVGSNAGWISVPYLPCPTDLASLAGRLTRVEQAAPQSAWIIPGISIVSDSNCNVMRGEETQLLGAYRTQPSSLYLMPGTHSKWVRLENGVINDFRTVMTGELHHLLIKQSLIGVGLSEQQPNPAVFRQGMEQGFNQSNILRCLFEIRAAHVLGQLDKSAVSEWLSGLLIGNEVAQMRRDWGIAKGETVTVIGNPQLAARYQQALEYADLHHRLLDGDETFQAGIRSILNELDQ</sequence>
<accession>A0A4R1N6U7</accession>
<dbReference type="InterPro" id="IPR042257">
    <property type="entry name" value="DGOK_C"/>
</dbReference>